<proteinExistence type="predicted"/>
<name>A0A6A6YHK3_9PEZI</name>
<reference evidence="2 4" key="1">
    <citation type="journal article" date="2020" name="Stud. Mycol.">
        <title>101 Dothideomycetes genomes: a test case for predicting lifestyles and emergence of pathogens.</title>
        <authorList>
            <person name="Haridas S."/>
            <person name="Albert R."/>
            <person name="Binder M."/>
            <person name="Bloem J."/>
            <person name="Labutti K."/>
            <person name="Salamov A."/>
            <person name="Andreopoulos B."/>
            <person name="Baker S."/>
            <person name="Barry K."/>
            <person name="Bills G."/>
            <person name="Bluhm B."/>
            <person name="Cannon C."/>
            <person name="Castanera R."/>
            <person name="Culley D."/>
            <person name="Daum C."/>
            <person name="Ezra D."/>
            <person name="Gonzalez J."/>
            <person name="Henrissat B."/>
            <person name="Kuo A."/>
            <person name="Liang C."/>
            <person name="Lipzen A."/>
            <person name="Lutzoni F."/>
            <person name="Magnuson J."/>
            <person name="Mondo S."/>
            <person name="Nolan M."/>
            <person name="Ohm R."/>
            <person name="Pangilinan J."/>
            <person name="Park H.-J."/>
            <person name="Ramirez L."/>
            <person name="Alfaro M."/>
            <person name="Sun H."/>
            <person name="Tritt A."/>
            <person name="Yoshinaga Y."/>
            <person name="Zwiers L.-H."/>
            <person name="Turgeon B."/>
            <person name="Goodwin S."/>
            <person name="Spatafora J."/>
            <person name="Crous P."/>
            <person name="Grigoriev I."/>
        </authorList>
    </citation>
    <scope>NUCLEOTIDE SEQUENCE</scope>
    <source>
        <strain evidence="2 4">CBS 304.34</strain>
    </source>
</reference>
<evidence type="ECO:0000313" key="3">
    <source>
        <dbReference type="Proteomes" id="UP000504636"/>
    </source>
</evidence>
<protein>
    <submittedName>
        <fullName evidence="2 4">Uncharacterized protein</fullName>
    </submittedName>
</protein>
<dbReference type="EMBL" id="MU003705">
    <property type="protein sequence ID" value="KAF2807484.1"/>
    <property type="molecule type" value="Genomic_DNA"/>
</dbReference>
<feature type="chain" id="PRO_5044629154" evidence="1">
    <location>
        <begin position="26"/>
        <end position="65"/>
    </location>
</feature>
<gene>
    <name evidence="2 4" type="ORF">BDZ99DRAFT_465347</name>
</gene>
<dbReference type="GeneID" id="54461416"/>
<evidence type="ECO:0000313" key="2">
    <source>
        <dbReference type="EMBL" id="KAF2807484.1"/>
    </source>
</evidence>
<evidence type="ECO:0000313" key="4">
    <source>
        <dbReference type="RefSeq" id="XP_033574448.1"/>
    </source>
</evidence>
<reference evidence="4" key="2">
    <citation type="submission" date="2020-04" db="EMBL/GenBank/DDBJ databases">
        <authorList>
            <consortium name="NCBI Genome Project"/>
        </authorList>
    </citation>
    <scope>NUCLEOTIDE SEQUENCE</scope>
    <source>
        <strain evidence="4">CBS 304.34</strain>
    </source>
</reference>
<dbReference type="RefSeq" id="XP_033574448.1">
    <property type="nucleotide sequence ID" value="XM_033720523.1"/>
</dbReference>
<keyword evidence="1" id="KW-0732">Signal</keyword>
<accession>A0A6A6YHK3</accession>
<dbReference type="AlphaFoldDB" id="A0A6A6YHK3"/>
<keyword evidence="3" id="KW-1185">Reference proteome</keyword>
<evidence type="ECO:0000256" key="1">
    <source>
        <dbReference type="SAM" id="SignalP"/>
    </source>
</evidence>
<dbReference type="Proteomes" id="UP000504636">
    <property type="component" value="Unplaced"/>
</dbReference>
<sequence length="65" mass="7271">MELEKLSILSRLSFILVCIALKVHADDEYKAYAVASVWAVLNCVLWRYVLSSVVYRLILVVGIGG</sequence>
<feature type="signal peptide" evidence="1">
    <location>
        <begin position="1"/>
        <end position="25"/>
    </location>
</feature>
<reference evidence="4" key="3">
    <citation type="submission" date="2025-04" db="UniProtKB">
        <authorList>
            <consortium name="RefSeq"/>
        </authorList>
    </citation>
    <scope>IDENTIFICATION</scope>
    <source>
        <strain evidence="4">CBS 304.34</strain>
    </source>
</reference>
<organism evidence="2">
    <name type="scientific">Mytilinidion resinicola</name>
    <dbReference type="NCBI Taxonomy" id="574789"/>
    <lineage>
        <taxon>Eukaryota</taxon>
        <taxon>Fungi</taxon>
        <taxon>Dikarya</taxon>
        <taxon>Ascomycota</taxon>
        <taxon>Pezizomycotina</taxon>
        <taxon>Dothideomycetes</taxon>
        <taxon>Pleosporomycetidae</taxon>
        <taxon>Mytilinidiales</taxon>
        <taxon>Mytilinidiaceae</taxon>
        <taxon>Mytilinidion</taxon>
    </lineage>
</organism>